<dbReference type="EMBL" id="BMAT01004921">
    <property type="protein sequence ID" value="GFR83357.1"/>
    <property type="molecule type" value="Genomic_DNA"/>
</dbReference>
<name>A0AAV4GD73_9GAST</name>
<comment type="caution">
    <text evidence="1">The sequence shown here is derived from an EMBL/GenBank/DDBJ whole genome shotgun (WGS) entry which is preliminary data.</text>
</comment>
<sequence length="106" mass="12061">MQRSWSDLSRCTPGRVIWRSRFAQVPRPLSWCCWQSPLEWQVNMVGARATAQVGEIVLLRFKIRLTGLQTTCFFQGCSPRGISLNRVRVPQPALVGGRDVKTLCRS</sequence>
<dbReference type="Proteomes" id="UP000762676">
    <property type="component" value="Unassembled WGS sequence"/>
</dbReference>
<proteinExistence type="predicted"/>
<reference evidence="1 2" key="1">
    <citation type="journal article" date="2021" name="Elife">
        <title>Chloroplast acquisition without the gene transfer in kleptoplastic sea slugs, Plakobranchus ocellatus.</title>
        <authorList>
            <person name="Maeda T."/>
            <person name="Takahashi S."/>
            <person name="Yoshida T."/>
            <person name="Shimamura S."/>
            <person name="Takaki Y."/>
            <person name="Nagai Y."/>
            <person name="Toyoda A."/>
            <person name="Suzuki Y."/>
            <person name="Arimoto A."/>
            <person name="Ishii H."/>
            <person name="Satoh N."/>
            <person name="Nishiyama T."/>
            <person name="Hasebe M."/>
            <person name="Maruyama T."/>
            <person name="Minagawa J."/>
            <person name="Obokata J."/>
            <person name="Shigenobu S."/>
        </authorList>
    </citation>
    <scope>NUCLEOTIDE SEQUENCE [LARGE SCALE GENOMIC DNA]</scope>
</reference>
<gene>
    <name evidence="1" type="ORF">ElyMa_002388400</name>
</gene>
<dbReference type="AlphaFoldDB" id="A0AAV4GD73"/>
<evidence type="ECO:0000313" key="1">
    <source>
        <dbReference type="EMBL" id="GFR83357.1"/>
    </source>
</evidence>
<protein>
    <submittedName>
        <fullName evidence="1">Uncharacterized protein</fullName>
    </submittedName>
</protein>
<keyword evidence="2" id="KW-1185">Reference proteome</keyword>
<accession>A0AAV4GD73</accession>
<evidence type="ECO:0000313" key="2">
    <source>
        <dbReference type="Proteomes" id="UP000762676"/>
    </source>
</evidence>
<organism evidence="1 2">
    <name type="scientific">Elysia marginata</name>
    <dbReference type="NCBI Taxonomy" id="1093978"/>
    <lineage>
        <taxon>Eukaryota</taxon>
        <taxon>Metazoa</taxon>
        <taxon>Spiralia</taxon>
        <taxon>Lophotrochozoa</taxon>
        <taxon>Mollusca</taxon>
        <taxon>Gastropoda</taxon>
        <taxon>Heterobranchia</taxon>
        <taxon>Euthyneura</taxon>
        <taxon>Panpulmonata</taxon>
        <taxon>Sacoglossa</taxon>
        <taxon>Placobranchoidea</taxon>
        <taxon>Plakobranchidae</taxon>
        <taxon>Elysia</taxon>
    </lineage>
</organism>